<dbReference type="PROSITE" id="PS00455">
    <property type="entry name" value="AMP_BINDING"/>
    <property type="match status" value="1"/>
</dbReference>
<dbReference type="Gene3D" id="1.10.1200.10">
    <property type="entry name" value="ACP-like"/>
    <property type="match status" value="1"/>
</dbReference>
<dbReference type="InterPro" id="IPR009081">
    <property type="entry name" value="PP-bd_ACP"/>
</dbReference>
<dbReference type="Pfam" id="PF00668">
    <property type="entry name" value="Condensation"/>
    <property type="match status" value="1"/>
</dbReference>
<evidence type="ECO:0000256" key="1">
    <source>
        <dbReference type="ARBA" id="ARBA00022450"/>
    </source>
</evidence>
<dbReference type="CDD" id="cd19542">
    <property type="entry name" value="CT_NRPS-like"/>
    <property type="match status" value="1"/>
</dbReference>
<dbReference type="FunFam" id="3.40.50.12780:FF:000014">
    <property type="entry name" value="Nonribosomal peptide synthetase 1"/>
    <property type="match status" value="1"/>
</dbReference>
<keyword evidence="6" id="KW-1185">Reference proteome</keyword>
<dbReference type="Gene3D" id="3.30.559.30">
    <property type="entry name" value="Nonribosomal peptide synthetase, condensation domain"/>
    <property type="match status" value="1"/>
</dbReference>
<dbReference type="GO" id="GO:0005737">
    <property type="term" value="C:cytoplasm"/>
    <property type="evidence" value="ECO:0007669"/>
    <property type="project" value="TreeGrafter"/>
</dbReference>
<keyword evidence="1" id="KW-0596">Phosphopantetheine</keyword>
<dbReference type="PANTHER" id="PTHR45527:SF16">
    <property type="entry name" value="NONRIBOSOMAL PEPTIDE SYNTHASE ATNA-RELATED"/>
    <property type="match status" value="1"/>
</dbReference>
<dbReference type="FunFam" id="3.30.300.30:FF:000015">
    <property type="entry name" value="Nonribosomal peptide synthase SidD"/>
    <property type="match status" value="1"/>
</dbReference>
<dbReference type="PROSITE" id="PS50075">
    <property type="entry name" value="CARRIER"/>
    <property type="match status" value="1"/>
</dbReference>
<evidence type="ECO:0000259" key="4">
    <source>
        <dbReference type="PROSITE" id="PS50075"/>
    </source>
</evidence>
<dbReference type="InterPro" id="IPR045851">
    <property type="entry name" value="AMP-bd_C_sf"/>
</dbReference>
<evidence type="ECO:0000256" key="2">
    <source>
        <dbReference type="ARBA" id="ARBA00022553"/>
    </source>
</evidence>
<dbReference type="Pfam" id="PF00501">
    <property type="entry name" value="AMP-binding"/>
    <property type="match status" value="1"/>
</dbReference>
<evidence type="ECO:0000256" key="3">
    <source>
        <dbReference type="ARBA" id="ARBA00022598"/>
    </source>
</evidence>
<dbReference type="GO" id="GO:0031177">
    <property type="term" value="F:phosphopantetheine binding"/>
    <property type="evidence" value="ECO:0007669"/>
    <property type="project" value="InterPro"/>
</dbReference>
<dbReference type="InterPro" id="IPR020845">
    <property type="entry name" value="AMP-binding_CS"/>
</dbReference>
<reference evidence="5 6" key="1">
    <citation type="submission" date="2019-06" db="EMBL/GenBank/DDBJ databases">
        <title>Genome Sequence of the Brown Rot Fungal Pathogen Monilinia laxa.</title>
        <authorList>
            <person name="De Miccolis Angelini R.M."/>
            <person name="Landi L."/>
            <person name="Abate D."/>
            <person name="Pollastro S."/>
            <person name="Romanazzi G."/>
            <person name="Faretra F."/>
        </authorList>
    </citation>
    <scope>NUCLEOTIDE SEQUENCE [LARGE SCALE GENOMIC DNA]</scope>
    <source>
        <strain evidence="5 6">Mlax316</strain>
    </source>
</reference>
<dbReference type="InterPro" id="IPR023213">
    <property type="entry name" value="CAT-like_dom_sf"/>
</dbReference>
<evidence type="ECO:0000313" key="5">
    <source>
        <dbReference type="EMBL" id="KAB8290417.1"/>
    </source>
</evidence>
<dbReference type="PROSITE" id="PS00012">
    <property type="entry name" value="PHOSPHOPANTETHEINE"/>
    <property type="match status" value="1"/>
</dbReference>
<proteinExistence type="predicted"/>
<dbReference type="CDD" id="cd05918">
    <property type="entry name" value="A_NRPS_SidN3_like"/>
    <property type="match status" value="1"/>
</dbReference>
<comment type="caution">
    <text evidence="5">The sequence shown here is derived from an EMBL/GenBank/DDBJ whole genome shotgun (WGS) entry which is preliminary data.</text>
</comment>
<dbReference type="Gene3D" id="3.40.50.980">
    <property type="match status" value="2"/>
</dbReference>
<gene>
    <name evidence="5" type="ORF">EYC80_010849</name>
</gene>
<dbReference type="Proteomes" id="UP000326757">
    <property type="component" value="Unassembled WGS sequence"/>
</dbReference>
<name>A0A5N6JPE5_MONLA</name>
<dbReference type="GO" id="GO:0043041">
    <property type="term" value="P:amino acid activation for nonribosomal peptide biosynthetic process"/>
    <property type="evidence" value="ECO:0007669"/>
    <property type="project" value="TreeGrafter"/>
</dbReference>
<dbReference type="SMART" id="SM00823">
    <property type="entry name" value="PKS_PP"/>
    <property type="match status" value="1"/>
</dbReference>
<dbReference type="FunFam" id="1.10.1200.10:FF:000005">
    <property type="entry name" value="Nonribosomal peptide synthetase 1"/>
    <property type="match status" value="1"/>
</dbReference>
<dbReference type="GO" id="GO:0044550">
    <property type="term" value="P:secondary metabolite biosynthetic process"/>
    <property type="evidence" value="ECO:0007669"/>
    <property type="project" value="TreeGrafter"/>
</dbReference>
<dbReference type="InterPro" id="IPR010071">
    <property type="entry name" value="AA_adenyl_dom"/>
</dbReference>
<dbReference type="SUPFAM" id="SSF47336">
    <property type="entry name" value="ACP-like"/>
    <property type="match status" value="1"/>
</dbReference>
<dbReference type="InterPro" id="IPR001242">
    <property type="entry name" value="Condensation_dom"/>
</dbReference>
<dbReference type="Gene3D" id="3.30.559.10">
    <property type="entry name" value="Chloramphenicol acetyltransferase-like domain"/>
    <property type="match status" value="1"/>
</dbReference>
<dbReference type="Gene3D" id="2.30.38.10">
    <property type="entry name" value="Luciferase, Domain 3"/>
    <property type="match status" value="1"/>
</dbReference>
<dbReference type="InterPro" id="IPR036736">
    <property type="entry name" value="ACP-like_sf"/>
</dbReference>
<dbReference type="InterPro" id="IPR000873">
    <property type="entry name" value="AMP-dep_synth/lig_dom"/>
</dbReference>
<feature type="domain" description="Carrier" evidence="4">
    <location>
        <begin position="563"/>
        <end position="639"/>
    </location>
</feature>
<dbReference type="EMBL" id="VIGI01000017">
    <property type="protein sequence ID" value="KAB8290417.1"/>
    <property type="molecule type" value="Genomic_DNA"/>
</dbReference>
<dbReference type="GO" id="GO:0016874">
    <property type="term" value="F:ligase activity"/>
    <property type="evidence" value="ECO:0007669"/>
    <property type="project" value="UniProtKB-KW"/>
</dbReference>
<dbReference type="InterPro" id="IPR020806">
    <property type="entry name" value="PKS_PP-bd"/>
</dbReference>
<dbReference type="OrthoDB" id="416786at2759"/>
<keyword evidence="3" id="KW-0436">Ligase</keyword>
<organism evidence="5 6">
    <name type="scientific">Monilinia laxa</name>
    <name type="common">Brown rot fungus</name>
    <name type="synonym">Sclerotinia laxa</name>
    <dbReference type="NCBI Taxonomy" id="61186"/>
    <lineage>
        <taxon>Eukaryota</taxon>
        <taxon>Fungi</taxon>
        <taxon>Dikarya</taxon>
        <taxon>Ascomycota</taxon>
        <taxon>Pezizomycotina</taxon>
        <taxon>Leotiomycetes</taxon>
        <taxon>Helotiales</taxon>
        <taxon>Sclerotiniaceae</taxon>
        <taxon>Monilinia</taxon>
    </lineage>
</organism>
<dbReference type="AlphaFoldDB" id="A0A5N6JPE5"/>
<protein>
    <recommendedName>
        <fullName evidence="4">Carrier domain-containing protein</fullName>
    </recommendedName>
</protein>
<accession>A0A5N6JPE5</accession>
<dbReference type="Pfam" id="PF00550">
    <property type="entry name" value="PP-binding"/>
    <property type="match status" value="1"/>
</dbReference>
<sequence>MSTSEIPDGLERVWKANATVPDAVHDCVHNLVACTVVRQPEAQAICAWDGNLTYEELDKLSSQLAYQLVDLGIVSGDIVPLCFEKSMWTPVAVLGVVKAGAAFVLLDSHLPDERLQVIVHQVNPKLVLASFQNRDLGSRLFQNVVIVGPESLGGEQPLLPSTYRATSPSSVVYIVFTSGSTGVPKGCVITHQNLCSALHHQIISLGFEPTSRVFDFASYSFDVAIHNIFATLIIGGCVCIPSEEERKDDLEKTMFRMQATLVDLTPTVARLLSPQVISSLKTLILLGEIVTEHDSKTWWGKTRLINAYGPTECTSISTINHTATTPVMVSNIGEGKGVVTWIVDPQDHNVLLPWGHIGELLLEGPIVGLGYLNSPEQTSKAFIENPAWLVEGAFGVQGRRGRLYKTGDLAQYDEAGNIVCIGRKDTQVKIRGNRVELGEVECRLQDCMPEGTQIVAEAIKPKGSSENNVLAAFLRIQEHSLVPSYQISTDSDVRLLVPNKTVELELAKLLPAYMIPSLFFAMPEIPLTPSGKTNRKLLREIGASYSVEELTLKADIVASTPERPLTETEEVLQATWARVLNLDSNNIGVNDSFFQLGGDSIAAMKLAGEARKVGMKLTVADIFRYPTIENLSRLVKTEEEDKHEQASVKTPLLEPSLKAAFLSDIDVSDIPLRADDVLDILPLTNLQETFIAEGISENLQIVDYYYLDLGHELDVAKFEESCAKLLEGYPILRASFLPFDGKHWMVIPKHLKLPFVVIHVDSDFQDALADFCTNDIASFERNKPIIAFILLQNKIQGTRLVVRLSHAQYDGISIEVIFKALMGAYNDQDIPERTHWSTYVEYIHHQKSKALVYWRNLLYKSKYTNFAEHFPEPSSNLKPVSFRVGKETTFPEIPTGITVASFMSAAWAIFLSQLVGKEEVIYGQLVNGRNAALSNIEEVVGSCINIIPVRVDLSSHHTLAEFALSVQEQFIALGDSDSLGFKDIIENCTDWPLGSRLFSCTQHQNIEEDVAFETEGFTSRLQRFDNPSRLPYFFFMISFPRGDKLGLQIFAHSHMTTPETAEILLDNFTPIIEKLAAGLKNSVSIDNLLRDIGSIDLRKEMAV</sequence>
<dbReference type="PANTHER" id="PTHR45527">
    <property type="entry name" value="NONRIBOSOMAL PEPTIDE SYNTHETASE"/>
    <property type="match status" value="1"/>
</dbReference>
<dbReference type="SMART" id="SM01294">
    <property type="entry name" value="PKS_PP_betabranch"/>
    <property type="match status" value="1"/>
</dbReference>
<dbReference type="InterPro" id="IPR006162">
    <property type="entry name" value="Ppantetheine_attach_site"/>
</dbReference>
<dbReference type="Gene3D" id="3.30.300.30">
    <property type="match status" value="1"/>
</dbReference>
<dbReference type="NCBIfam" id="TIGR01733">
    <property type="entry name" value="AA-adenyl-dom"/>
    <property type="match status" value="1"/>
</dbReference>
<dbReference type="SUPFAM" id="SSF52777">
    <property type="entry name" value="CoA-dependent acyltransferases"/>
    <property type="match status" value="2"/>
</dbReference>
<dbReference type="SUPFAM" id="SSF56801">
    <property type="entry name" value="Acetyl-CoA synthetase-like"/>
    <property type="match status" value="1"/>
</dbReference>
<evidence type="ECO:0000313" key="6">
    <source>
        <dbReference type="Proteomes" id="UP000326757"/>
    </source>
</evidence>
<keyword evidence="2" id="KW-0597">Phosphoprotein</keyword>